<feature type="coiled-coil region" evidence="1">
    <location>
        <begin position="697"/>
        <end position="724"/>
    </location>
</feature>
<reference evidence="3" key="1">
    <citation type="submission" date="2022-10" db="EMBL/GenBank/DDBJ databases">
        <authorList>
            <person name="Koch H."/>
        </authorList>
    </citation>
    <scope>NUCLEOTIDE SEQUENCE</scope>
    <source>
        <strain evidence="3">DNF</strain>
    </source>
</reference>
<gene>
    <name evidence="3" type="ORF">DNFV4_00885</name>
</gene>
<dbReference type="EMBL" id="OX365700">
    <property type="protein sequence ID" value="CAI4030457.1"/>
    <property type="molecule type" value="Genomic_DNA"/>
</dbReference>
<keyword evidence="4" id="KW-1185">Reference proteome</keyword>
<dbReference type="InterPro" id="IPR051162">
    <property type="entry name" value="T4SS_component"/>
</dbReference>
<evidence type="ECO:0000313" key="4">
    <source>
        <dbReference type="Proteomes" id="UP001179121"/>
    </source>
</evidence>
<dbReference type="Gene3D" id="3.40.50.300">
    <property type="entry name" value="P-loop containing nucleotide triphosphate hydrolases"/>
    <property type="match status" value="2"/>
</dbReference>
<evidence type="ECO:0000256" key="1">
    <source>
        <dbReference type="SAM" id="Coils"/>
    </source>
</evidence>
<dbReference type="PANTHER" id="PTHR30121:SF6">
    <property type="entry name" value="SLR6007 PROTEIN"/>
    <property type="match status" value="1"/>
</dbReference>
<keyword evidence="1" id="KW-0175">Coiled coil</keyword>
<dbReference type="Proteomes" id="UP001179121">
    <property type="component" value="Chromosome"/>
</dbReference>
<evidence type="ECO:0000313" key="3">
    <source>
        <dbReference type="EMBL" id="CAI4030457.1"/>
    </source>
</evidence>
<dbReference type="RefSeq" id="WP_289267445.1">
    <property type="nucleotide sequence ID" value="NZ_OX365700.1"/>
</dbReference>
<dbReference type="AlphaFoldDB" id="A0AA86T4Z9"/>
<dbReference type="GO" id="GO:0005524">
    <property type="term" value="F:ATP binding"/>
    <property type="evidence" value="ECO:0007669"/>
    <property type="project" value="UniProtKB-KW"/>
</dbReference>
<evidence type="ECO:0000256" key="2">
    <source>
        <dbReference type="SAM" id="MobiDB-lite"/>
    </source>
</evidence>
<dbReference type="InterPro" id="IPR027417">
    <property type="entry name" value="P-loop_NTPase"/>
</dbReference>
<feature type="region of interest" description="Disordered" evidence="2">
    <location>
        <begin position="497"/>
        <end position="517"/>
    </location>
</feature>
<name>A0AA86T4Z9_9BACT</name>
<feature type="region of interest" description="Disordered" evidence="2">
    <location>
        <begin position="1"/>
        <end position="26"/>
    </location>
</feature>
<accession>A0AA86T4Z9</accession>
<keyword evidence="3" id="KW-0547">Nucleotide-binding</keyword>
<feature type="coiled-coil region" evidence="1">
    <location>
        <begin position="768"/>
        <end position="795"/>
    </location>
</feature>
<organism evidence="3 4">
    <name type="scientific">Nitrospira tepida</name>
    <dbReference type="NCBI Taxonomy" id="2973512"/>
    <lineage>
        <taxon>Bacteria</taxon>
        <taxon>Pseudomonadati</taxon>
        <taxon>Nitrospirota</taxon>
        <taxon>Nitrospiria</taxon>
        <taxon>Nitrospirales</taxon>
        <taxon>Nitrospiraceae</taxon>
        <taxon>Nitrospira</taxon>
    </lineage>
</organism>
<dbReference type="PANTHER" id="PTHR30121">
    <property type="entry name" value="UNCHARACTERIZED PROTEIN YJGR-RELATED"/>
    <property type="match status" value="1"/>
</dbReference>
<dbReference type="SUPFAM" id="SSF52540">
    <property type="entry name" value="P-loop containing nucleoside triphosphate hydrolases"/>
    <property type="match status" value="1"/>
</dbReference>
<sequence length="843" mass="92732">MSKIKKSETTKTSAPGSKEASPSSAPTAQDFEKLGLFYLGRPFDLATKTPLPGWLLYDSKDLVTHAVCVGMTGSGKTGLCLALLEEAAIDGIPALIIDPKGDLGNLLLTFPELRAQDFEPWINEDEARKKGLSPADYAAKQAETWKNGLAKWGQDGERIARLRASADFAIYTPGSHAGLPVSILKSFAAPEEGIRGEAELLRERINTTATSLLGLLGIEADPIKSREHILLSTILDVAWRKGQDLDLAALIHQIQAPPVSKVGVMDLESFYPAKDRFALAMQLNNLLAAPGFASWMEGEALELSSLLYTPEGKPRMAIMSIAHLSEAERMFFVSLLLNQALGWVRAQSGTTSLRALIYMDEIFGYFPPVANPPSKGPLLTLLKQARAFGVGVVLATQNPVDLDYKGLANTGTWFIGRLQTERDKARVLEGLEGASAGSGQRFDRKRMEETLAGLGNRIFLMNNVHEDEPVIFETRWALSYLRGPLTRTQIKSLMDPVRRQTSSVMRQPGGKAESDSLRMTNDGLRMTASRPVLPPGVPQYFVPMRGTRPSGSQLVYRPMVLGLSQIRFADAKKGLEAIHDEAHVMPADRAAATLDWERSEAISIVQDDLEREPNSEARFEEIATAAGQPKSYDEWKRDYSNWLFRTAKLDLYRSPRLSELSKPGESERDFRVRLQQVAHERRDAAADKLRQKYAPKIAALQERLRRAEQAVEREKEQAKQTGLQTALSVGATILGAFMGRKSISATTIGKATTALGKAGRTMKDMKDVGMAQDNVAALQQQLADLEAQFKSETDQLSAFDPQSEPLETLALRPTKTNIAVKLVALAWLPDWQDAQGALTPAWE</sequence>
<protein>
    <submittedName>
        <fullName evidence="3">ATP-binding protein</fullName>
    </submittedName>
</protein>
<dbReference type="KEGG" id="nti:DNFV4_00885"/>
<proteinExistence type="predicted"/>
<keyword evidence="3" id="KW-0067">ATP-binding</keyword>